<proteinExistence type="predicted"/>
<dbReference type="EMBL" id="MT141814">
    <property type="protein sequence ID" value="QJA70700.1"/>
    <property type="molecule type" value="Genomic_DNA"/>
</dbReference>
<name>A0A6M3JLI0_9ZZZZ</name>
<gene>
    <name evidence="1" type="ORF">MM415A03587_0003</name>
</gene>
<dbReference type="AlphaFoldDB" id="A0A6M3JLI0"/>
<protein>
    <submittedName>
        <fullName evidence="1">Uncharacterized protein</fullName>
    </submittedName>
</protein>
<accession>A0A6M3JLI0</accession>
<sequence>MADKRTIEEWADDKPEYEVTEQHSVACTCEYKPSRKCPIHGKPVKHKDNNPDCTCEWTEDGPNGGPGWHLDPACPVCSKQPESQQTVDEPDWSTFEETEGLEGWWVEVNRAILWLRDRFVKEGG</sequence>
<organism evidence="1">
    <name type="scientific">viral metagenome</name>
    <dbReference type="NCBI Taxonomy" id="1070528"/>
    <lineage>
        <taxon>unclassified sequences</taxon>
        <taxon>metagenomes</taxon>
        <taxon>organismal metagenomes</taxon>
    </lineage>
</organism>
<evidence type="ECO:0000313" key="1">
    <source>
        <dbReference type="EMBL" id="QJA70700.1"/>
    </source>
</evidence>
<reference evidence="1" key="1">
    <citation type="submission" date="2020-03" db="EMBL/GenBank/DDBJ databases">
        <title>The deep terrestrial virosphere.</title>
        <authorList>
            <person name="Holmfeldt K."/>
            <person name="Nilsson E."/>
            <person name="Simone D."/>
            <person name="Lopez-Fernandez M."/>
            <person name="Wu X."/>
            <person name="de Brujin I."/>
            <person name="Lundin D."/>
            <person name="Andersson A."/>
            <person name="Bertilsson S."/>
            <person name="Dopson M."/>
        </authorList>
    </citation>
    <scope>NUCLEOTIDE SEQUENCE</scope>
    <source>
        <strain evidence="1">MM415A03587</strain>
    </source>
</reference>